<dbReference type="GO" id="GO:0005524">
    <property type="term" value="F:ATP binding"/>
    <property type="evidence" value="ECO:0007669"/>
    <property type="project" value="UniProtKB-KW"/>
</dbReference>
<dbReference type="GO" id="GO:0016887">
    <property type="term" value="F:ATP hydrolysis activity"/>
    <property type="evidence" value="ECO:0007669"/>
    <property type="project" value="InterPro"/>
</dbReference>
<dbReference type="CDD" id="cd03214">
    <property type="entry name" value="ABC_Iron-Siderophores_B12_Hemin"/>
    <property type="match status" value="1"/>
</dbReference>
<dbReference type="EMBL" id="CP021886">
    <property type="protein sequence ID" value="AWI33466.1"/>
    <property type="molecule type" value="Genomic_DNA"/>
</dbReference>
<dbReference type="InterPro" id="IPR003439">
    <property type="entry name" value="ABC_transporter-like_ATP-bd"/>
</dbReference>
<proteinExistence type="predicted"/>
<reference evidence="4 5" key="1">
    <citation type="submission" date="2017-06" db="EMBL/GenBank/DDBJ databases">
        <title>Complete genome of Helicobacter apodemus.</title>
        <authorList>
            <person name="Cho S."/>
        </authorList>
    </citation>
    <scope>NUCLEOTIDE SEQUENCE [LARGE SCALE GENOMIC DNA]</scope>
    <source>
        <strain evidence="5">SNUVETPUB-15-01</strain>
    </source>
</reference>
<protein>
    <submittedName>
        <fullName evidence="4">Peptide ABC transporter substrate-binding protein</fullName>
    </submittedName>
</protein>
<dbReference type="RefSeq" id="WP_108910365.1">
    <property type="nucleotide sequence ID" value="NZ_CP021886.1"/>
</dbReference>
<evidence type="ECO:0000256" key="1">
    <source>
        <dbReference type="ARBA" id="ARBA00022741"/>
    </source>
</evidence>
<feature type="domain" description="ABC transporter" evidence="3">
    <location>
        <begin position="2"/>
        <end position="235"/>
    </location>
</feature>
<dbReference type="PROSITE" id="PS50893">
    <property type="entry name" value="ABC_TRANSPORTER_2"/>
    <property type="match status" value="1"/>
</dbReference>
<evidence type="ECO:0000313" key="4">
    <source>
        <dbReference type="EMBL" id="AWI33466.1"/>
    </source>
</evidence>
<organism evidence="4 5">
    <name type="scientific">Helicobacter apodemus</name>
    <dbReference type="NCBI Taxonomy" id="135569"/>
    <lineage>
        <taxon>Bacteria</taxon>
        <taxon>Pseudomonadati</taxon>
        <taxon>Campylobacterota</taxon>
        <taxon>Epsilonproteobacteria</taxon>
        <taxon>Campylobacterales</taxon>
        <taxon>Helicobacteraceae</taxon>
        <taxon>Helicobacter</taxon>
    </lineage>
</organism>
<dbReference type="Proteomes" id="UP000244890">
    <property type="component" value="Chromosome"/>
</dbReference>
<dbReference type="InterPro" id="IPR027417">
    <property type="entry name" value="P-loop_NTPase"/>
</dbReference>
<sequence length="254" mass="28317">MLVLKDLSIYRGKFCVLEDANLSLQKGKVYALLGANGAGKSSLMKAIFGEIKHKGKISFAGETLNFLQQYTWRKSIGYMPQDNNVDVSLSVLEVVLLGLMDSLGVYIEDEKVRLAAKIMQELGIIHLAQRDITDCSGGQRQMVMFAQVLVKNPKLLLLDEPVSALDMRYQCILLNYVRKYTIKKGLITLMILHDISLAAQFADELIVLSDSKIAAKGSARCVLTQELIEKVYKVLANIFYDDRNLPVVVAKEAI</sequence>
<dbReference type="PANTHER" id="PTHR42794">
    <property type="entry name" value="HEMIN IMPORT ATP-BINDING PROTEIN HMUV"/>
    <property type="match status" value="1"/>
</dbReference>
<dbReference type="PANTHER" id="PTHR42794:SF2">
    <property type="entry name" value="ABC TRANSPORTER ATP-BINDING PROTEIN"/>
    <property type="match status" value="1"/>
</dbReference>
<evidence type="ECO:0000259" key="3">
    <source>
        <dbReference type="PROSITE" id="PS50893"/>
    </source>
</evidence>
<dbReference type="Gene3D" id="3.40.50.300">
    <property type="entry name" value="P-loop containing nucleotide triphosphate hydrolases"/>
    <property type="match status" value="1"/>
</dbReference>
<dbReference type="AlphaFoldDB" id="A0A2U8FBE8"/>
<dbReference type="SMART" id="SM00382">
    <property type="entry name" value="AAA"/>
    <property type="match status" value="1"/>
</dbReference>
<name>A0A2U8FBE8_9HELI</name>
<dbReference type="InterPro" id="IPR017871">
    <property type="entry name" value="ABC_transporter-like_CS"/>
</dbReference>
<dbReference type="KEGG" id="had:CDV25_00865"/>
<dbReference type="OrthoDB" id="5515229at2"/>
<dbReference type="Pfam" id="PF00005">
    <property type="entry name" value="ABC_tran"/>
    <property type="match status" value="1"/>
</dbReference>
<keyword evidence="2" id="KW-0067">ATP-binding</keyword>
<dbReference type="InterPro" id="IPR003593">
    <property type="entry name" value="AAA+_ATPase"/>
</dbReference>
<keyword evidence="1" id="KW-0547">Nucleotide-binding</keyword>
<gene>
    <name evidence="4" type="ORF">CDV25_00865</name>
</gene>
<dbReference type="PROSITE" id="PS00211">
    <property type="entry name" value="ABC_TRANSPORTER_1"/>
    <property type="match status" value="1"/>
</dbReference>
<accession>A0A2U8FBE8</accession>
<evidence type="ECO:0000313" key="5">
    <source>
        <dbReference type="Proteomes" id="UP000244890"/>
    </source>
</evidence>
<dbReference type="SUPFAM" id="SSF52540">
    <property type="entry name" value="P-loop containing nucleoside triphosphate hydrolases"/>
    <property type="match status" value="1"/>
</dbReference>
<evidence type="ECO:0000256" key="2">
    <source>
        <dbReference type="ARBA" id="ARBA00022840"/>
    </source>
</evidence>